<dbReference type="Gene3D" id="3.90.25.10">
    <property type="entry name" value="UDP-galactose 4-epimerase, domain 1"/>
    <property type="match status" value="1"/>
</dbReference>
<dbReference type="STRING" id="933059.SAMN04488103_1208"/>
<evidence type="ECO:0000313" key="3">
    <source>
        <dbReference type="Proteomes" id="UP000198761"/>
    </source>
</evidence>
<dbReference type="OrthoDB" id="9811425at2"/>
<evidence type="ECO:0000259" key="1">
    <source>
        <dbReference type="Pfam" id="PF01370"/>
    </source>
</evidence>
<feature type="domain" description="NAD-dependent epimerase/dehydratase" evidence="1">
    <location>
        <begin position="3"/>
        <end position="229"/>
    </location>
</feature>
<organism evidence="2 3">
    <name type="scientific">Gemmobacter aquatilis</name>
    <dbReference type="NCBI Taxonomy" id="933059"/>
    <lineage>
        <taxon>Bacteria</taxon>
        <taxon>Pseudomonadati</taxon>
        <taxon>Pseudomonadota</taxon>
        <taxon>Alphaproteobacteria</taxon>
        <taxon>Rhodobacterales</taxon>
        <taxon>Paracoccaceae</taxon>
        <taxon>Gemmobacter</taxon>
    </lineage>
</organism>
<dbReference type="AlphaFoldDB" id="A0A1H8NJC5"/>
<dbReference type="SUPFAM" id="SSF51735">
    <property type="entry name" value="NAD(P)-binding Rossmann-fold domains"/>
    <property type="match status" value="1"/>
</dbReference>
<dbReference type="InterPro" id="IPR001509">
    <property type="entry name" value="Epimerase_deHydtase"/>
</dbReference>
<name>A0A1H8NJC5_9RHOB</name>
<accession>A0A1H8NJC5</accession>
<dbReference type="EMBL" id="FOCE01000020">
    <property type="protein sequence ID" value="SEO29710.1"/>
    <property type="molecule type" value="Genomic_DNA"/>
</dbReference>
<keyword evidence="3" id="KW-1185">Reference proteome</keyword>
<dbReference type="Pfam" id="PF01370">
    <property type="entry name" value="Epimerase"/>
    <property type="match status" value="1"/>
</dbReference>
<dbReference type="InterPro" id="IPR036291">
    <property type="entry name" value="NAD(P)-bd_dom_sf"/>
</dbReference>
<dbReference type="PANTHER" id="PTHR43238:SF1">
    <property type="entry name" value="GDP-L-FUCOSE SYNTHASE"/>
    <property type="match status" value="1"/>
</dbReference>
<protein>
    <submittedName>
        <fullName evidence="2">GDP-L-fucose synthase</fullName>
    </submittedName>
</protein>
<dbReference type="Gene3D" id="3.40.50.720">
    <property type="entry name" value="NAD(P)-binding Rossmann-like Domain"/>
    <property type="match status" value="1"/>
</dbReference>
<dbReference type="GO" id="GO:0050577">
    <property type="term" value="F:GDP-L-fucose synthase activity"/>
    <property type="evidence" value="ECO:0007669"/>
    <property type="project" value="TreeGrafter"/>
</dbReference>
<dbReference type="RefSeq" id="WP_091303671.1">
    <property type="nucleotide sequence ID" value="NZ_FOCE01000020.1"/>
</dbReference>
<evidence type="ECO:0000313" key="2">
    <source>
        <dbReference type="EMBL" id="SEO29710.1"/>
    </source>
</evidence>
<reference evidence="2 3" key="1">
    <citation type="submission" date="2016-10" db="EMBL/GenBank/DDBJ databases">
        <authorList>
            <person name="de Groot N.N."/>
        </authorList>
    </citation>
    <scope>NUCLEOTIDE SEQUENCE [LARGE SCALE GENOMIC DNA]</scope>
    <source>
        <strain evidence="2 3">DSM 3857</strain>
    </source>
</reference>
<dbReference type="PANTHER" id="PTHR43238">
    <property type="entry name" value="GDP-L-FUCOSE SYNTHASE"/>
    <property type="match status" value="1"/>
</dbReference>
<dbReference type="Proteomes" id="UP000198761">
    <property type="component" value="Unassembled WGS sequence"/>
</dbReference>
<proteinExistence type="predicted"/>
<sequence>MYIVTGSTGMLGSAVVAKLQTSGISFLAPTRKDVDLMDPQATMEYFKETRPKVVLHTAAKVHGLMGNQKFPGDMFDENLRINFNVISAAKAVNVAKIVAAGTVAGYAAKFSEDIREDQYLDGEPHAAESSYGHAKRAMLAQLDSYYRQFDLPYAFAIYTNLYGPNDRFDTQYGHVVPSLVAKFHQAMRTGEPVRVWGTGKATRDFLYSADAARALLHLVDHGQGRFNIATARTVPIAYLVQLLSEISGVRNIIWETEKPEGQMMRSYNTERLADTGFQLKHSLEEGIAQTYAWYCENYPDVRCH</sequence>
<gene>
    <name evidence="2" type="ORF">SAMN04488103_1208</name>
</gene>